<dbReference type="AlphaFoldDB" id="A0A8T0D4L6"/>
<proteinExistence type="predicted"/>
<dbReference type="OrthoDB" id="10449998at2759"/>
<accession>A0A8T0D4L6</accession>
<dbReference type="EMBL" id="JTDF01016966">
    <property type="protein sequence ID" value="KAF8562800.1"/>
    <property type="molecule type" value="Genomic_DNA"/>
</dbReference>
<name>A0A8T0D4L6_9TREM</name>
<protein>
    <submittedName>
        <fullName evidence="1">Uncharacterized protein</fullName>
    </submittedName>
</protein>
<organism evidence="1 2">
    <name type="scientific">Paragonimus westermani</name>
    <dbReference type="NCBI Taxonomy" id="34504"/>
    <lineage>
        <taxon>Eukaryota</taxon>
        <taxon>Metazoa</taxon>
        <taxon>Spiralia</taxon>
        <taxon>Lophotrochozoa</taxon>
        <taxon>Platyhelminthes</taxon>
        <taxon>Trematoda</taxon>
        <taxon>Digenea</taxon>
        <taxon>Plagiorchiida</taxon>
        <taxon>Troglotremata</taxon>
        <taxon>Troglotrematidae</taxon>
        <taxon>Paragonimus</taxon>
    </lineage>
</organism>
<dbReference type="Proteomes" id="UP000699462">
    <property type="component" value="Unassembled WGS sequence"/>
</dbReference>
<reference evidence="1 2" key="1">
    <citation type="submission" date="2019-07" db="EMBL/GenBank/DDBJ databases">
        <title>Annotation for the trematode Paragonimus westermani.</title>
        <authorList>
            <person name="Choi Y.-J."/>
        </authorList>
    </citation>
    <scope>NUCLEOTIDE SEQUENCE [LARGE SCALE GENOMIC DNA]</scope>
    <source>
        <strain evidence="1">180907_Pwestermani</strain>
    </source>
</reference>
<sequence>MHTLFYLIFLTYNGNIRVIESINAVVDLLDIRSGPEDDFDKLASRSPESWQDGTFSQLTTPIQYSGVFQYTVTIKDAVFAGLQPFEQLWLANMKMNGQNLPCATSLQRAIPRAKCSCSH</sequence>
<gene>
    <name evidence="1" type="ORF">P879_09182</name>
</gene>
<evidence type="ECO:0000313" key="1">
    <source>
        <dbReference type="EMBL" id="KAF8562800.1"/>
    </source>
</evidence>
<comment type="caution">
    <text evidence="1">The sequence shown here is derived from an EMBL/GenBank/DDBJ whole genome shotgun (WGS) entry which is preliminary data.</text>
</comment>
<keyword evidence="2" id="KW-1185">Reference proteome</keyword>
<evidence type="ECO:0000313" key="2">
    <source>
        <dbReference type="Proteomes" id="UP000699462"/>
    </source>
</evidence>